<comment type="caution">
    <text evidence="10">The sequence shown here is derived from an EMBL/GenBank/DDBJ whole genome shotgun (WGS) entry which is preliminary data.</text>
</comment>
<reference evidence="10 11" key="1">
    <citation type="submission" date="2017-04" db="EMBL/GenBank/DDBJ databases">
        <title>Novel microbial lineages endemic to geothermal iron-oxide mats fill important gaps in the evolutionary history of Archaea.</title>
        <authorList>
            <person name="Jay Z.J."/>
            <person name="Beam J.P."/>
            <person name="Dlakic M."/>
            <person name="Rusch D.B."/>
            <person name="Kozubal M.A."/>
            <person name="Inskeep W.P."/>
        </authorList>
    </citation>
    <scope>NUCLEOTIDE SEQUENCE [LARGE SCALE GENOMIC DNA]</scope>
    <source>
        <strain evidence="10">BE_D</strain>
    </source>
</reference>
<comment type="similarity">
    <text evidence="8">Belongs to the binding-protein-dependent transport system permease family. LivHM subfamily.</text>
</comment>
<keyword evidence="3" id="KW-1003">Cell membrane</keyword>
<feature type="transmembrane region" description="Helical" evidence="9">
    <location>
        <begin position="85"/>
        <end position="111"/>
    </location>
</feature>
<dbReference type="CDD" id="cd06582">
    <property type="entry name" value="TM_PBP1_LivH_like"/>
    <property type="match status" value="1"/>
</dbReference>
<evidence type="ECO:0000256" key="6">
    <source>
        <dbReference type="ARBA" id="ARBA00022989"/>
    </source>
</evidence>
<feature type="transmembrane region" description="Helical" evidence="9">
    <location>
        <begin position="6"/>
        <end position="24"/>
    </location>
</feature>
<keyword evidence="6 9" id="KW-1133">Transmembrane helix</keyword>
<dbReference type="Proteomes" id="UP000240569">
    <property type="component" value="Unassembled WGS sequence"/>
</dbReference>
<evidence type="ECO:0000313" key="11">
    <source>
        <dbReference type="Proteomes" id="UP000240569"/>
    </source>
</evidence>
<dbReference type="AlphaFoldDB" id="A0A2R6AG73"/>
<evidence type="ECO:0000256" key="2">
    <source>
        <dbReference type="ARBA" id="ARBA00022448"/>
    </source>
</evidence>
<dbReference type="PANTHER" id="PTHR11795:SF452">
    <property type="entry name" value="ABC TRANSPORTER PERMEASE PROTEIN"/>
    <property type="match status" value="1"/>
</dbReference>
<dbReference type="InterPro" id="IPR001851">
    <property type="entry name" value="ABC_transp_permease"/>
</dbReference>
<evidence type="ECO:0000313" key="10">
    <source>
        <dbReference type="EMBL" id="PSN85394.1"/>
    </source>
</evidence>
<evidence type="ECO:0000256" key="8">
    <source>
        <dbReference type="ARBA" id="ARBA00037998"/>
    </source>
</evidence>
<proteinExistence type="inferred from homology"/>
<name>A0A2R6AG73_9ARCH</name>
<feature type="transmembrane region" description="Helical" evidence="9">
    <location>
        <begin position="54"/>
        <end position="73"/>
    </location>
</feature>
<evidence type="ECO:0000256" key="5">
    <source>
        <dbReference type="ARBA" id="ARBA00022970"/>
    </source>
</evidence>
<evidence type="ECO:0008006" key="12">
    <source>
        <dbReference type="Google" id="ProtNLM"/>
    </source>
</evidence>
<dbReference type="GO" id="GO:0005886">
    <property type="term" value="C:plasma membrane"/>
    <property type="evidence" value="ECO:0007669"/>
    <property type="project" value="UniProtKB-SubCell"/>
</dbReference>
<feature type="transmembrane region" description="Helical" evidence="9">
    <location>
        <begin position="131"/>
        <end position="151"/>
    </location>
</feature>
<dbReference type="PANTHER" id="PTHR11795">
    <property type="entry name" value="BRANCHED-CHAIN AMINO ACID TRANSPORT SYSTEM PERMEASE PROTEIN LIVH"/>
    <property type="match status" value="1"/>
</dbReference>
<dbReference type="GO" id="GO:0022857">
    <property type="term" value="F:transmembrane transporter activity"/>
    <property type="evidence" value="ECO:0007669"/>
    <property type="project" value="InterPro"/>
</dbReference>
<sequence length="282" mass="30473">MVLGAIYSLMATGITLVYSILRVINFSQGELFTLGGYALYYFSMTLKLPDVFGLLFVALVGYLCALAIERAIIRDVYKPALERPSEYALMATFALSILLQNLMLNVFGYTIKTPPAFLVGGLRIMGYTLTWDRILAAVLASVVYLALYLFIKTSWTGKIWQAYAQNRTGVSILGAHESRIGMHSFSVAGMLSALTGALIAPVYSVYPNAGTLPLIIGFVIIVIGGLGSIEGAFIGGLIVGLTQSLVTGFSSAAYGYASIFLIMIFFLLIRPRGILGEVERIA</sequence>
<comment type="subcellular location">
    <subcellularLocation>
        <location evidence="1">Cell membrane</location>
        <topology evidence="1">Multi-pass membrane protein</topology>
    </subcellularLocation>
</comment>
<evidence type="ECO:0000256" key="4">
    <source>
        <dbReference type="ARBA" id="ARBA00022692"/>
    </source>
</evidence>
<keyword evidence="5" id="KW-0029">Amino-acid transport</keyword>
<feature type="transmembrane region" description="Helical" evidence="9">
    <location>
        <begin position="251"/>
        <end position="269"/>
    </location>
</feature>
<accession>A0A2R6AG73</accession>
<evidence type="ECO:0000256" key="3">
    <source>
        <dbReference type="ARBA" id="ARBA00022475"/>
    </source>
</evidence>
<evidence type="ECO:0000256" key="1">
    <source>
        <dbReference type="ARBA" id="ARBA00004651"/>
    </source>
</evidence>
<feature type="transmembrane region" description="Helical" evidence="9">
    <location>
        <begin position="212"/>
        <end position="239"/>
    </location>
</feature>
<keyword evidence="2" id="KW-0813">Transport</keyword>
<dbReference type="InterPro" id="IPR052157">
    <property type="entry name" value="BCAA_transport_permease"/>
</dbReference>
<protein>
    <recommendedName>
        <fullName evidence="12">Branched-chain amino acid ABC transporter permease</fullName>
    </recommendedName>
</protein>
<organism evidence="10 11">
    <name type="scientific">Candidatus Marsarchaeota G1 archaeon BE_D</name>
    <dbReference type="NCBI Taxonomy" id="1978156"/>
    <lineage>
        <taxon>Archaea</taxon>
        <taxon>Candidatus Marsarchaeota</taxon>
        <taxon>Candidatus Marsarchaeota group 1</taxon>
    </lineage>
</organism>
<feature type="transmembrane region" description="Helical" evidence="9">
    <location>
        <begin position="185"/>
        <end position="206"/>
    </location>
</feature>
<dbReference type="EMBL" id="NEXD01000033">
    <property type="protein sequence ID" value="PSN85394.1"/>
    <property type="molecule type" value="Genomic_DNA"/>
</dbReference>
<evidence type="ECO:0000256" key="9">
    <source>
        <dbReference type="SAM" id="Phobius"/>
    </source>
</evidence>
<gene>
    <name evidence="10" type="ORF">B9Q02_06545</name>
</gene>
<evidence type="ECO:0000256" key="7">
    <source>
        <dbReference type="ARBA" id="ARBA00023136"/>
    </source>
</evidence>
<keyword evidence="7 9" id="KW-0472">Membrane</keyword>
<keyword evidence="4 9" id="KW-0812">Transmembrane</keyword>
<dbReference type="Pfam" id="PF02653">
    <property type="entry name" value="BPD_transp_2"/>
    <property type="match status" value="1"/>
</dbReference>
<dbReference type="GO" id="GO:0006865">
    <property type="term" value="P:amino acid transport"/>
    <property type="evidence" value="ECO:0007669"/>
    <property type="project" value="UniProtKB-KW"/>
</dbReference>